<keyword evidence="6" id="KW-0670">Pyruvate</keyword>
<name>K0NR56_DESTT</name>
<dbReference type="AlphaFoldDB" id="K0NR56"/>
<evidence type="ECO:0000313" key="7">
    <source>
        <dbReference type="Proteomes" id="UP000007347"/>
    </source>
</evidence>
<dbReference type="HOGENOM" id="CLU_009096_0_1_7"/>
<dbReference type="KEGG" id="dto:TOL2_C32550"/>
<feature type="domain" description="Glycine radical" evidence="4">
    <location>
        <begin position="696"/>
        <end position="815"/>
    </location>
</feature>
<dbReference type="Pfam" id="PF02901">
    <property type="entry name" value="PFL-like"/>
    <property type="match status" value="1"/>
</dbReference>
<accession>K0NR56</accession>
<keyword evidence="6" id="KW-0012">Acyltransferase</keyword>
<reference evidence="6 7" key="1">
    <citation type="journal article" date="2013" name="Environ. Microbiol.">
        <title>Complete genome, catabolic sub-proteomes and key-metabolites of Desulfobacula toluolica Tol2, a marine, aromatic compound-degrading, sulfate-reducing bacterium.</title>
        <authorList>
            <person name="Wohlbrand L."/>
            <person name="Jacob J.H."/>
            <person name="Kube M."/>
            <person name="Mussmann M."/>
            <person name="Jarling R."/>
            <person name="Beck A."/>
            <person name="Amann R."/>
            <person name="Wilkes H."/>
            <person name="Reinhardt R."/>
            <person name="Rabus R."/>
        </authorList>
    </citation>
    <scope>NUCLEOTIDE SEQUENCE [LARGE SCALE GENOMIC DNA]</scope>
    <source>
        <strain evidence="7">DSM 7467 / Tol2</strain>
    </source>
</reference>
<keyword evidence="1 3" id="KW-0556">Organic radical</keyword>
<dbReference type="InterPro" id="IPR001150">
    <property type="entry name" value="Gly_radical"/>
</dbReference>
<protein>
    <submittedName>
        <fullName evidence="6">PflD: pyruvate formate-lyase</fullName>
        <ecNumber evidence="6">2.3.1.54</ecNumber>
    </submittedName>
</protein>
<dbReference type="PANTHER" id="PTHR43641">
    <property type="entry name" value="FORMATE ACETYLTRANSFERASE 3-RELATED"/>
    <property type="match status" value="1"/>
</dbReference>
<evidence type="ECO:0000256" key="1">
    <source>
        <dbReference type="ARBA" id="ARBA00022818"/>
    </source>
</evidence>
<proteinExistence type="predicted"/>
<keyword evidence="2 6" id="KW-0456">Lyase</keyword>
<dbReference type="Gene3D" id="3.20.70.20">
    <property type="match status" value="1"/>
</dbReference>
<dbReference type="Pfam" id="PF01228">
    <property type="entry name" value="Gly_radical"/>
    <property type="match status" value="1"/>
</dbReference>
<dbReference type="STRING" id="651182.TOL2_C32550"/>
<dbReference type="EMBL" id="FO203503">
    <property type="protein sequence ID" value="CCK81412.1"/>
    <property type="molecule type" value="Genomic_DNA"/>
</dbReference>
<dbReference type="GO" id="GO:0008861">
    <property type="term" value="F:formate C-acetyltransferase activity"/>
    <property type="evidence" value="ECO:0007669"/>
    <property type="project" value="UniProtKB-EC"/>
</dbReference>
<dbReference type="Proteomes" id="UP000007347">
    <property type="component" value="Chromosome"/>
</dbReference>
<dbReference type="GO" id="GO:0005829">
    <property type="term" value="C:cytosol"/>
    <property type="evidence" value="ECO:0007669"/>
    <property type="project" value="TreeGrafter"/>
</dbReference>
<dbReference type="InterPro" id="IPR004184">
    <property type="entry name" value="PFL_dom"/>
</dbReference>
<dbReference type="GO" id="GO:0016829">
    <property type="term" value="F:lyase activity"/>
    <property type="evidence" value="ECO:0007669"/>
    <property type="project" value="UniProtKB-KW"/>
</dbReference>
<dbReference type="OrthoDB" id="9803969at2"/>
<organism evidence="6 7">
    <name type="scientific">Desulfobacula toluolica (strain DSM 7467 / Tol2)</name>
    <dbReference type="NCBI Taxonomy" id="651182"/>
    <lineage>
        <taxon>Bacteria</taxon>
        <taxon>Pseudomonadati</taxon>
        <taxon>Thermodesulfobacteriota</taxon>
        <taxon>Desulfobacteria</taxon>
        <taxon>Desulfobacterales</taxon>
        <taxon>Desulfobacteraceae</taxon>
        <taxon>Desulfobacula</taxon>
    </lineage>
</organism>
<dbReference type="RefSeq" id="WP_014958601.1">
    <property type="nucleotide sequence ID" value="NC_018645.1"/>
</dbReference>
<gene>
    <name evidence="6" type="primary">pflD</name>
    <name evidence="6" type="ordered locus">TOL2_C32550</name>
</gene>
<dbReference type="PROSITE" id="PS51149">
    <property type="entry name" value="GLY_RADICAL_2"/>
    <property type="match status" value="1"/>
</dbReference>
<keyword evidence="6" id="KW-0808">Transferase</keyword>
<evidence type="ECO:0000259" key="4">
    <source>
        <dbReference type="PROSITE" id="PS51149"/>
    </source>
</evidence>
<dbReference type="SUPFAM" id="SSF51998">
    <property type="entry name" value="PFL-like glycyl radical enzymes"/>
    <property type="match status" value="1"/>
</dbReference>
<keyword evidence="7" id="KW-1185">Reference proteome</keyword>
<evidence type="ECO:0000256" key="2">
    <source>
        <dbReference type="ARBA" id="ARBA00023239"/>
    </source>
</evidence>
<dbReference type="InterPro" id="IPR051215">
    <property type="entry name" value="GRE"/>
</dbReference>
<dbReference type="EC" id="2.3.1.54" evidence="6"/>
<dbReference type="PATRIC" id="fig|651182.5.peg.3843"/>
<evidence type="ECO:0000256" key="3">
    <source>
        <dbReference type="PROSITE-ProRule" id="PRU00493"/>
    </source>
</evidence>
<dbReference type="PROSITE" id="PS51554">
    <property type="entry name" value="PFL"/>
    <property type="match status" value="1"/>
</dbReference>
<sequence>MKRKFDVYKKTDEVRDKLKEYTPGNLKTKLPLLDTLLELHRSATAAVDIERAKYMTAYLKETEHLNLPMPVRRAEAVAGYLSNREICFHDDNMLGGATTAKALGAPVYPEFFGLSIWPELGTISKRKDNPQFLDKKDADILNFDVFPYWMEKSMSEEVRKVDPFRQGLLEKMIIYTIAKAATISHTTPCYELVLEKGIQRIMEEAANKEEEQGNDKEKLFFYRSVRIAMQGILDYAANISREAARKADNETDPERKKNLQSIAEICKRVPAKPAETYHEAVNALWICQVCVFAENSNMAINPGRLDQILYPYFIRDYESGVLSIEEALKISGSLWFKIADNVNLVPEAAEKLFGGAGAVPAVTLGGVDKKGNNAVNELTYVLLKITELLPIRDPNVNARFHPEKNPVEYRNEVSRVILTNKAIPAFFNDIQNIRTLVNQGETLEHARDYAVIGCVELGSAGRDYSASSSIFMMMYTILYMTLHNGRTTVTGEKPLWKATGNPSEFNTFEDFWDAYAEQTKLMAENAISLNNTYGKTHQQFLPTPLLSAIFKGPLDKGKDLIQGGAIYNSSGVTHIGFPDVCDSICAIKDLCFNENNTGMNLSLAELVEAVDNNFKGHELLCAYLKNKAPKYGTDHPVAVDISGRLIDLGYEVFNTKQNYRGGNYRVAYWTMTNHAGYGSVTGALPSGRKANIPFSSGITPASQIDTCLTTALNCVAGLNSKHIPGAYALNMKFSPVECSLENADRFGSVVQAYMEKGGQQVQFNIQDYKTLEEARADPDSHPHLLVRVSGYSAYFKSLNEAMKDELIMRSQYKLSSGEFVPLIKKES</sequence>
<evidence type="ECO:0000313" key="6">
    <source>
        <dbReference type="EMBL" id="CCK81412.1"/>
    </source>
</evidence>
<dbReference type="PANTHER" id="PTHR43641:SF2">
    <property type="entry name" value="DEHYDRATASE YBIW-RELATED"/>
    <property type="match status" value="1"/>
</dbReference>
<feature type="modified residue" description="Glycine radical" evidence="3">
    <location>
        <position position="790"/>
    </location>
</feature>
<feature type="domain" description="PFL" evidence="5">
    <location>
        <begin position="31"/>
        <end position="689"/>
    </location>
</feature>
<evidence type="ECO:0000259" key="5">
    <source>
        <dbReference type="PROSITE" id="PS51554"/>
    </source>
</evidence>